<dbReference type="AlphaFoldDB" id="A0A1B7Z8C2"/>
<sequence>MEVTFVIIDDNKEIEEHPLLFTLEDKFKNVKFYSNPQEGLDFIKNNLDINLIVLLDIEFSKDDKLDGHDLLKEIYNSSTLIPVILWSGINQTNEEFSDFINNRAFGFLSKDCSLEEAMQIVDKAFNNLKNSLDNTIEDWIISNESDKDKPIYFTSSGESYTLNEILKEIRLQTPIGKEFSSKLNSLTIDLLLRKKENL</sequence>
<dbReference type="Gene3D" id="3.40.50.2300">
    <property type="match status" value="1"/>
</dbReference>
<dbReference type="InterPro" id="IPR011006">
    <property type="entry name" value="CheY-like_superfamily"/>
</dbReference>
<dbReference type="GO" id="GO:0000160">
    <property type="term" value="P:phosphorelay signal transduction system"/>
    <property type="evidence" value="ECO:0007669"/>
    <property type="project" value="InterPro"/>
</dbReference>
<name>A0A1B7Z8C2_9FLAO</name>
<feature type="modified residue" description="4-aspartylphosphate" evidence="1">
    <location>
        <position position="56"/>
    </location>
</feature>
<reference evidence="4" key="1">
    <citation type="submission" date="2016-06" db="EMBL/GenBank/DDBJ databases">
        <authorList>
            <person name="Zhan P."/>
        </authorList>
    </citation>
    <scope>NUCLEOTIDE SEQUENCE [LARGE SCALE GENOMIC DNA]</scope>
    <source>
        <strain evidence="4">T28</strain>
    </source>
</reference>
<evidence type="ECO:0000313" key="3">
    <source>
        <dbReference type="EMBL" id="OBR38929.1"/>
    </source>
</evidence>
<dbReference type="SMART" id="SM00448">
    <property type="entry name" value="REC"/>
    <property type="match status" value="1"/>
</dbReference>
<comment type="caution">
    <text evidence="3">The sequence shown here is derived from an EMBL/GenBank/DDBJ whole genome shotgun (WGS) entry which is preliminary data.</text>
</comment>
<dbReference type="Pfam" id="PF00072">
    <property type="entry name" value="Response_reg"/>
    <property type="match status" value="1"/>
</dbReference>
<feature type="domain" description="Response regulatory" evidence="2">
    <location>
        <begin position="4"/>
        <end position="125"/>
    </location>
</feature>
<dbReference type="STRING" id="1836467.BTR34_17795"/>
<dbReference type="PROSITE" id="PS50110">
    <property type="entry name" value="RESPONSE_REGULATORY"/>
    <property type="match status" value="1"/>
</dbReference>
<dbReference type="CDD" id="cd00156">
    <property type="entry name" value="REC"/>
    <property type="match status" value="1"/>
</dbReference>
<dbReference type="Proteomes" id="UP000092164">
    <property type="component" value="Unassembled WGS sequence"/>
</dbReference>
<evidence type="ECO:0000259" key="2">
    <source>
        <dbReference type="PROSITE" id="PS50110"/>
    </source>
</evidence>
<proteinExistence type="predicted"/>
<organism evidence="3 4">
    <name type="scientific">Maribacter hydrothermalis</name>
    <dbReference type="NCBI Taxonomy" id="1836467"/>
    <lineage>
        <taxon>Bacteria</taxon>
        <taxon>Pseudomonadati</taxon>
        <taxon>Bacteroidota</taxon>
        <taxon>Flavobacteriia</taxon>
        <taxon>Flavobacteriales</taxon>
        <taxon>Flavobacteriaceae</taxon>
        <taxon>Maribacter</taxon>
    </lineage>
</organism>
<dbReference type="RefSeq" id="WP_068484749.1">
    <property type="nucleotide sequence ID" value="NZ_CP018760.1"/>
</dbReference>
<evidence type="ECO:0000256" key="1">
    <source>
        <dbReference type="PROSITE-ProRule" id="PRU00169"/>
    </source>
</evidence>
<protein>
    <recommendedName>
        <fullName evidence="2">Response regulatory domain-containing protein</fullName>
    </recommendedName>
</protein>
<dbReference type="OrthoDB" id="1436171at2"/>
<dbReference type="EMBL" id="LZFP01000012">
    <property type="protein sequence ID" value="OBR38929.1"/>
    <property type="molecule type" value="Genomic_DNA"/>
</dbReference>
<accession>A0A1B7Z8C2</accession>
<evidence type="ECO:0000313" key="4">
    <source>
        <dbReference type="Proteomes" id="UP000092164"/>
    </source>
</evidence>
<gene>
    <name evidence="3" type="ORF">A9200_04485</name>
</gene>
<dbReference type="InterPro" id="IPR001789">
    <property type="entry name" value="Sig_transdc_resp-reg_receiver"/>
</dbReference>
<keyword evidence="1" id="KW-0597">Phosphoprotein</keyword>
<dbReference type="KEGG" id="mart:BTR34_17795"/>
<keyword evidence="4" id="KW-1185">Reference proteome</keyword>
<dbReference type="SUPFAM" id="SSF52172">
    <property type="entry name" value="CheY-like"/>
    <property type="match status" value="1"/>
</dbReference>